<dbReference type="PROSITE" id="PS50102">
    <property type="entry name" value="RRM"/>
    <property type="match status" value="1"/>
</dbReference>
<dbReference type="EMBL" id="KZ819602">
    <property type="protein sequence ID" value="PWN37990.1"/>
    <property type="molecule type" value="Genomic_DNA"/>
</dbReference>
<feature type="domain" description="RRM" evidence="4">
    <location>
        <begin position="93"/>
        <end position="178"/>
    </location>
</feature>
<dbReference type="GO" id="GO:0005654">
    <property type="term" value="C:nucleoplasm"/>
    <property type="evidence" value="ECO:0007669"/>
    <property type="project" value="TreeGrafter"/>
</dbReference>
<feature type="compositionally biased region" description="Low complexity" evidence="3">
    <location>
        <begin position="80"/>
        <end position="90"/>
    </location>
</feature>
<feature type="compositionally biased region" description="Basic and acidic residues" evidence="3">
    <location>
        <begin position="52"/>
        <end position="79"/>
    </location>
</feature>
<evidence type="ECO:0000256" key="1">
    <source>
        <dbReference type="ARBA" id="ARBA00022884"/>
    </source>
</evidence>
<protein>
    <recommendedName>
        <fullName evidence="4">RRM domain-containing protein</fullName>
    </recommendedName>
</protein>
<dbReference type="InterPro" id="IPR035979">
    <property type="entry name" value="RBD_domain_sf"/>
</dbReference>
<feature type="region of interest" description="Disordered" evidence="3">
    <location>
        <begin position="1"/>
        <end position="90"/>
    </location>
</feature>
<gene>
    <name evidence="5" type="ORF">FA14DRAFT_159772</name>
</gene>
<dbReference type="RefSeq" id="XP_025358292.1">
    <property type="nucleotide sequence ID" value="XM_025498378.1"/>
</dbReference>
<proteinExistence type="predicted"/>
<reference evidence="5 6" key="1">
    <citation type="journal article" date="2018" name="Mol. Biol. Evol.">
        <title>Broad Genomic Sampling Reveals a Smut Pathogenic Ancestry of the Fungal Clade Ustilaginomycotina.</title>
        <authorList>
            <person name="Kijpornyongpan T."/>
            <person name="Mondo S.J."/>
            <person name="Barry K."/>
            <person name="Sandor L."/>
            <person name="Lee J."/>
            <person name="Lipzen A."/>
            <person name="Pangilinan J."/>
            <person name="LaButti K."/>
            <person name="Hainaut M."/>
            <person name="Henrissat B."/>
            <person name="Grigoriev I.V."/>
            <person name="Spatafora J.W."/>
            <person name="Aime M.C."/>
        </authorList>
    </citation>
    <scope>NUCLEOTIDE SEQUENCE [LARGE SCALE GENOMIC DNA]</scope>
    <source>
        <strain evidence="5 6">MCA 3882</strain>
    </source>
</reference>
<evidence type="ECO:0000256" key="3">
    <source>
        <dbReference type="SAM" id="MobiDB-lite"/>
    </source>
</evidence>
<feature type="region of interest" description="Disordered" evidence="3">
    <location>
        <begin position="177"/>
        <end position="234"/>
    </location>
</feature>
<dbReference type="InParanoid" id="A0A316VKE3"/>
<keyword evidence="6" id="KW-1185">Reference proteome</keyword>
<dbReference type="PANTHER" id="PTHR15481:SF0">
    <property type="entry name" value="LD23870P-RELATED"/>
    <property type="match status" value="1"/>
</dbReference>
<dbReference type="Pfam" id="PF00076">
    <property type="entry name" value="RRM_1"/>
    <property type="match status" value="1"/>
</dbReference>
<accession>A0A316VKE3</accession>
<dbReference type="GO" id="GO:0061574">
    <property type="term" value="C:ASAP complex"/>
    <property type="evidence" value="ECO:0007669"/>
    <property type="project" value="TreeGrafter"/>
</dbReference>
<dbReference type="AlphaFoldDB" id="A0A316VKE3"/>
<dbReference type="InterPro" id="IPR012677">
    <property type="entry name" value="Nucleotide-bd_a/b_plait_sf"/>
</dbReference>
<dbReference type="FunCoup" id="A0A316VKE3">
    <property type="interactions" value="94"/>
</dbReference>
<evidence type="ECO:0000259" key="4">
    <source>
        <dbReference type="PROSITE" id="PS50102"/>
    </source>
</evidence>
<evidence type="ECO:0000313" key="5">
    <source>
        <dbReference type="EMBL" id="PWN37990.1"/>
    </source>
</evidence>
<feature type="compositionally biased region" description="Basic and acidic residues" evidence="3">
    <location>
        <begin position="189"/>
        <end position="226"/>
    </location>
</feature>
<dbReference type="SMART" id="SM00360">
    <property type="entry name" value="RRM"/>
    <property type="match status" value="1"/>
</dbReference>
<evidence type="ECO:0000313" key="6">
    <source>
        <dbReference type="Proteomes" id="UP000245771"/>
    </source>
</evidence>
<sequence>MVKGGIEVEMEKDQSDNSNPSHSNPSRSPPYSPTLSDTKIRSPASRSPGHVPSHDEQDRKEQRRSMSVDSRNSKNESRPSRSSRSGSREGAINSIEIKGLTKMVYATHLEQIFAAYGPIEEIFMPSDPYTQENLGRAFITYRSSSSAEKAEDCMDKGQIDGAIVSVRCEDIQVHELRSSYNSTPRSNSHRRDTNRTSNDHRYGNKDERQRYPDNSYDRDRRSEGQRRSRSASPY</sequence>
<dbReference type="PANTHER" id="PTHR15481">
    <property type="entry name" value="RIBONUCLEIC ACID BINDING PROTEIN S1"/>
    <property type="match status" value="1"/>
</dbReference>
<dbReference type="SUPFAM" id="SSF54928">
    <property type="entry name" value="RNA-binding domain, RBD"/>
    <property type="match status" value="1"/>
</dbReference>
<feature type="compositionally biased region" description="Low complexity" evidence="3">
    <location>
        <begin position="16"/>
        <end position="26"/>
    </location>
</feature>
<dbReference type="GO" id="GO:0005737">
    <property type="term" value="C:cytoplasm"/>
    <property type="evidence" value="ECO:0007669"/>
    <property type="project" value="TreeGrafter"/>
</dbReference>
<organism evidence="5 6">
    <name type="scientific">Meira miltonrushii</name>
    <dbReference type="NCBI Taxonomy" id="1280837"/>
    <lineage>
        <taxon>Eukaryota</taxon>
        <taxon>Fungi</taxon>
        <taxon>Dikarya</taxon>
        <taxon>Basidiomycota</taxon>
        <taxon>Ustilaginomycotina</taxon>
        <taxon>Exobasidiomycetes</taxon>
        <taxon>Exobasidiales</taxon>
        <taxon>Brachybasidiaceae</taxon>
        <taxon>Meira</taxon>
    </lineage>
</organism>
<dbReference type="STRING" id="1280837.A0A316VKE3"/>
<dbReference type="Proteomes" id="UP000245771">
    <property type="component" value="Unassembled WGS sequence"/>
</dbReference>
<dbReference type="GO" id="GO:0003723">
    <property type="term" value="F:RNA binding"/>
    <property type="evidence" value="ECO:0007669"/>
    <property type="project" value="UniProtKB-UniRule"/>
</dbReference>
<dbReference type="GO" id="GO:0000398">
    <property type="term" value="P:mRNA splicing, via spliceosome"/>
    <property type="evidence" value="ECO:0007669"/>
    <property type="project" value="TreeGrafter"/>
</dbReference>
<dbReference type="GeneID" id="37020159"/>
<evidence type="ECO:0000256" key="2">
    <source>
        <dbReference type="PROSITE-ProRule" id="PRU00176"/>
    </source>
</evidence>
<keyword evidence="1 2" id="KW-0694">RNA-binding</keyword>
<dbReference type="Gene3D" id="3.30.70.330">
    <property type="match status" value="1"/>
</dbReference>
<name>A0A316VKE3_9BASI</name>
<dbReference type="OrthoDB" id="252020at2759"/>
<dbReference type="InterPro" id="IPR000504">
    <property type="entry name" value="RRM_dom"/>
</dbReference>